<feature type="non-terminal residue" evidence="1">
    <location>
        <position position="356"/>
    </location>
</feature>
<sequence>ATSNGYPTTQGCAVLAIKSSDIQFHNPFSYSNIRTNPKKGAKVILDCHKKIEQKNKMGLFLTAGPFFEPDAYEQMKILDTFFAHKFKGMFNIIGKIINKNMGKNGFGTANYADEILFILAKNNISNVIGGATIDLDMRTSFQFEGTNVLKDAMIGTFFSSDKLQFDIDWTFDKSQKLNDFDVSEFLTSGYIQKINEKPARQAFLDLIGISEELYNESFARYANASLLYLAALNSEDEEHIPYVSICQSILNGVVTTIPERMLKRKNVNADFFTQSGTGIQKSAFECAMKASRNIEKPLFGMFVNCSNRLLIAGDKIEKENVMIREAIGNDVPFITLYSGGEFSVIKNKPVFSAVSL</sequence>
<reference evidence="1" key="1">
    <citation type="journal article" date="2014" name="Front. Microbiol.">
        <title>High frequency of phylogenetically diverse reductive dehalogenase-homologous genes in deep subseafloor sedimentary metagenomes.</title>
        <authorList>
            <person name="Kawai M."/>
            <person name="Futagami T."/>
            <person name="Toyoda A."/>
            <person name="Takaki Y."/>
            <person name="Nishi S."/>
            <person name="Hori S."/>
            <person name="Arai W."/>
            <person name="Tsubouchi T."/>
            <person name="Morono Y."/>
            <person name="Uchiyama I."/>
            <person name="Ito T."/>
            <person name="Fujiyama A."/>
            <person name="Inagaki F."/>
            <person name="Takami H."/>
        </authorList>
    </citation>
    <scope>NUCLEOTIDE SEQUENCE</scope>
    <source>
        <strain evidence="1">Expedition CK06-06</strain>
    </source>
</reference>
<name>X1GJC5_9ZZZZ</name>
<evidence type="ECO:0000313" key="1">
    <source>
        <dbReference type="EMBL" id="GAH44945.1"/>
    </source>
</evidence>
<organism evidence="1">
    <name type="scientific">marine sediment metagenome</name>
    <dbReference type="NCBI Taxonomy" id="412755"/>
    <lineage>
        <taxon>unclassified sequences</taxon>
        <taxon>metagenomes</taxon>
        <taxon>ecological metagenomes</taxon>
    </lineage>
</organism>
<accession>X1GJC5</accession>
<feature type="non-terminal residue" evidence="1">
    <location>
        <position position="1"/>
    </location>
</feature>
<comment type="caution">
    <text evidence="1">The sequence shown here is derived from an EMBL/GenBank/DDBJ whole genome shotgun (WGS) entry which is preliminary data.</text>
</comment>
<proteinExistence type="predicted"/>
<gene>
    <name evidence="1" type="ORF">S03H2_17058</name>
</gene>
<dbReference type="EMBL" id="BARU01008769">
    <property type="protein sequence ID" value="GAH44945.1"/>
    <property type="molecule type" value="Genomic_DNA"/>
</dbReference>
<dbReference type="AlphaFoldDB" id="X1GJC5"/>
<evidence type="ECO:0008006" key="2">
    <source>
        <dbReference type="Google" id="ProtNLM"/>
    </source>
</evidence>
<protein>
    <recommendedName>
        <fullName evidence="2">FIST domain-containing protein</fullName>
    </recommendedName>
</protein>